<feature type="DNA-binding region" description="Homeobox" evidence="5">
    <location>
        <begin position="58"/>
        <end position="117"/>
    </location>
</feature>
<dbReference type="CDD" id="cd00086">
    <property type="entry name" value="homeodomain"/>
    <property type="match status" value="1"/>
</dbReference>
<gene>
    <name evidence="9" type="ORF">B0T18DRAFT_429288</name>
</gene>
<proteinExistence type="predicted"/>
<dbReference type="InterPro" id="IPR051775">
    <property type="entry name" value="Homeobox_domain"/>
</dbReference>
<protein>
    <recommendedName>
        <fullName evidence="8">Homeobox domain-containing protein</fullName>
    </recommendedName>
</protein>
<evidence type="ECO:0000256" key="1">
    <source>
        <dbReference type="ARBA" id="ARBA00004123"/>
    </source>
</evidence>
<keyword evidence="10" id="KW-1185">Reference proteome</keyword>
<feature type="compositionally biased region" description="Basic and acidic residues" evidence="7">
    <location>
        <begin position="477"/>
        <end position="486"/>
    </location>
</feature>
<dbReference type="AlphaFoldDB" id="A0AA40EVG7"/>
<evidence type="ECO:0000256" key="6">
    <source>
        <dbReference type="RuleBase" id="RU000682"/>
    </source>
</evidence>
<name>A0AA40EVG7_9PEZI</name>
<feature type="region of interest" description="Disordered" evidence="7">
    <location>
        <begin position="1"/>
        <end position="80"/>
    </location>
</feature>
<evidence type="ECO:0000256" key="7">
    <source>
        <dbReference type="SAM" id="MobiDB-lite"/>
    </source>
</evidence>
<evidence type="ECO:0000313" key="9">
    <source>
        <dbReference type="EMBL" id="KAK0746303.1"/>
    </source>
</evidence>
<feature type="region of interest" description="Disordered" evidence="7">
    <location>
        <begin position="460"/>
        <end position="532"/>
    </location>
</feature>
<dbReference type="Proteomes" id="UP001172155">
    <property type="component" value="Unassembled WGS sequence"/>
</dbReference>
<feature type="domain" description="Homeobox" evidence="8">
    <location>
        <begin position="56"/>
        <end position="116"/>
    </location>
</feature>
<evidence type="ECO:0000256" key="4">
    <source>
        <dbReference type="ARBA" id="ARBA00023242"/>
    </source>
</evidence>
<feature type="compositionally biased region" description="Low complexity" evidence="7">
    <location>
        <begin position="28"/>
        <end position="51"/>
    </location>
</feature>
<dbReference type="SUPFAM" id="SSF46689">
    <property type="entry name" value="Homeodomain-like"/>
    <property type="match status" value="1"/>
</dbReference>
<accession>A0AA40EVG7</accession>
<keyword evidence="2 5" id="KW-0238">DNA-binding</keyword>
<evidence type="ECO:0000256" key="5">
    <source>
        <dbReference type="PROSITE-ProRule" id="PRU00108"/>
    </source>
</evidence>
<comment type="subcellular location">
    <subcellularLocation>
        <location evidence="1 5 6">Nucleus</location>
    </subcellularLocation>
</comment>
<evidence type="ECO:0000256" key="2">
    <source>
        <dbReference type="ARBA" id="ARBA00023125"/>
    </source>
</evidence>
<dbReference type="GO" id="GO:0005634">
    <property type="term" value="C:nucleus"/>
    <property type="evidence" value="ECO:0007669"/>
    <property type="project" value="UniProtKB-SubCell"/>
</dbReference>
<dbReference type="PROSITE" id="PS00027">
    <property type="entry name" value="HOMEOBOX_1"/>
    <property type="match status" value="1"/>
</dbReference>
<organism evidence="9 10">
    <name type="scientific">Schizothecium vesticola</name>
    <dbReference type="NCBI Taxonomy" id="314040"/>
    <lineage>
        <taxon>Eukaryota</taxon>
        <taxon>Fungi</taxon>
        <taxon>Dikarya</taxon>
        <taxon>Ascomycota</taxon>
        <taxon>Pezizomycotina</taxon>
        <taxon>Sordariomycetes</taxon>
        <taxon>Sordariomycetidae</taxon>
        <taxon>Sordariales</taxon>
        <taxon>Schizotheciaceae</taxon>
        <taxon>Schizothecium</taxon>
    </lineage>
</organism>
<dbReference type="SMART" id="SM00389">
    <property type="entry name" value="HOX"/>
    <property type="match status" value="1"/>
</dbReference>
<evidence type="ECO:0000313" key="10">
    <source>
        <dbReference type="Proteomes" id="UP001172155"/>
    </source>
</evidence>
<keyword evidence="4 5" id="KW-0539">Nucleus</keyword>
<feature type="compositionally biased region" description="Low complexity" evidence="7">
    <location>
        <begin position="1"/>
        <end position="20"/>
    </location>
</feature>
<reference evidence="9" key="1">
    <citation type="submission" date="2023-06" db="EMBL/GenBank/DDBJ databases">
        <title>Genome-scale phylogeny and comparative genomics of the fungal order Sordariales.</title>
        <authorList>
            <consortium name="Lawrence Berkeley National Laboratory"/>
            <person name="Hensen N."/>
            <person name="Bonometti L."/>
            <person name="Westerberg I."/>
            <person name="Brannstrom I.O."/>
            <person name="Guillou S."/>
            <person name="Cros-Aarteil S."/>
            <person name="Calhoun S."/>
            <person name="Haridas S."/>
            <person name="Kuo A."/>
            <person name="Mondo S."/>
            <person name="Pangilinan J."/>
            <person name="Riley R."/>
            <person name="LaButti K."/>
            <person name="Andreopoulos B."/>
            <person name="Lipzen A."/>
            <person name="Chen C."/>
            <person name="Yanf M."/>
            <person name="Daum C."/>
            <person name="Ng V."/>
            <person name="Clum A."/>
            <person name="Steindorff A."/>
            <person name="Ohm R."/>
            <person name="Martin F."/>
            <person name="Silar P."/>
            <person name="Natvig D."/>
            <person name="Lalanne C."/>
            <person name="Gautier V."/>
            <person name="Ament-velasquez S.L."/>
            <person name="Kruys A."/>
            <person name="Hutchinson M.I."/>
            <person name="Powell A.J."/>
            <person name="Barry K."/>
            <person name="Miller A.N."/>
            <person name="Grigoriev I.V."/>
            <person name="Debuchy R."/>
            <person name="Gladieux P."/>
            <person name="Thoren M.H."/>
            <person name="Johannesson H."/>
        </authorList>
    </citation>
    <scope>NUCLEOTIDE SEQUENCE</scope>
    <source>
        <strain evidence="9">SMH3187-1</strain>
    </source>
</reference>
<feature type="compositionally biased region" description="Low complexity" evidence="7">
    <location>
        <begin position="420"/>
        <end position="432"/>
    </location>
</feature>
<dbReference type="Gene3D" id="1.10.10.60">
    <property type="entry name" value="Homeodomain-like"/>
    <property type="match status" value="1"/>
</dbReference>
<dbReference type="InterPro" id="IPR017970">
    <property type="entry name" value="Homeobox_CS"/>
</dbReference>
<dbReference type="InterPro" id="IPR001356">
    <property type="entry name" value="HD"/>
</dbReference>
<feature type="region of interest" description="Disordered" evidence="7">
    <location>
        <begin position="408"/>
        <end position="435"/>
    </location>
</feature>
<evidence type="ECO:0000256" key="3">
    <source>
        <dbReference type="ARBA" id="ARBA00023155"/>
    </source>
</evidence>
<comment type="caution">
    <text evidence="9">The sequence shown here is derived from an EMBL/GenBank/DDBJ whole genome shotgun (WGS) entry which is preliminary data.</text>
</comment>
<sequence>MASSQPPSSSPSDATSTPLPQTAHDRPASPCSSSAGLPSSPSPRSTPFTPSEDTERHPKGKRKRTTARDKTILESAYAENPKPDKAARVAIVNRVSLNEKEVQIWFQNRRQNDRRKARPLSPQELAALRCGGMQILSSDPVSFHTSFHSDVTHTSPLQNMSRIERADASPLPVDSANPSFCEEANNITESPTEPWLRRDSNVTETRESMSVAQKDSHVAENPERRRLSCSSSVDLSFPGWKHWSTPAMPGRRGDDPFNHASFTLPNVSSPLLARPIQRHPDQSKFRLSLSLEGKAEVVPTIPSPPRGFMPPPPPEDGHPAIMRRLNLQRSHSASSPVTLPPISLLTNSLFSSARRPEPPRLGRGRSRDVQAWESCCDAEIREDPLTEQAKNESSGSAIAAITLIRSTSASGSPLQPSNSAKRNATMAKAAARPSLAKKPRLANVLGSAVKLQSNFGLAEKRSGDKDATNPVKSKFLSGHDSDKENWSPDEDENLHFSFSETPGTVPFGGRRPLPTASAREAGSNPRRTPARAPEGDAALFLGRANTAPATTWARHGGKSDQSLLRVFEDHKTTPVPAKPDDEEVERFMRGQVSPSKKVAVDAIAGLLSLSQGNWR</sequence>
<dbReference type="InterPro" id="IPR009057">
    <property type="entry name" value="Homeodomain-like_sf"/>
</dbReference>
<dbReference type="PANTHER" id="PTHR24323">
    <property type="entry name" value="CEH-10 HOMEODOMAIN-CONTAINING HOMOLOG"/>
    <property type="match status" value="1"/>
</dbReference>
<evidence type="ECO:0000259" key="8">
    <source>
        <dbReference type="PROSITE" id="PS50071"/>
    </source>
</evidence>
<dbReference type="GO" id="GO:0000976">
    <property type="term" value="F:transcription cis-regulatory region binding"/>
    <property type="evidence" value="ECO:0007669"/>
    <property type="project" value="TreeGrafter"/>
</dbReference>
<dbReference type="EMBL" id="JAUKUD010000004">
    <property type="protein sequence ID" value="KAK0746303.1"/>
    <property type="molecule type" value="Genomic_DNA"/>
</dbReference>
<dbReference type="GO" id="GO:0000981">
    <property type="term" value="F:DNA-binding transcription factor activity, RNA polymerase II-specific"/>
    <property type="evidence" value="ECO:0007669"/>
    <property type="project" value="InterPro"/>
</dbReference>
<feature type="compositionally biased region" description="Basic and acidic residues" evidence="7">
    <location>
        <begin position="214"/>
        <end position="225"/>
    </location>
</feature>
<dbReference type="PANTHER" id="PTHR24323:SF7">
    <property type="entry name" value="HOMEOBOX DOMAIN-CONTAINING PROTEIN"/>
    <property type="match status" value="1"/>
</dbReference>
<keyword evidence="3 5" id="KW-0371">Homeobox</keyword>
<feature type="compositionally biased region" description="Polar residues" evidence="7">
    <location>
        <begin position="408"/>
        <end position="419"/>
    </location>
</feature>
<dbReference type="Pfam" id="PF00046">
    <property type="entry name" value="Homeodomain"/>
    <property type="match status" value="1"/>
</dbReference>
<dbReference type="PROSITE" id="PS50071">
    <property type="entry name" value="HOMEOBOX_2"/>
    <property type="match status" value="1"/>
</dbReference>
<feature type="region of interest" description="Disordered" evidence="7">
    <location>
        <begin position="201"/>
        <end position="225"/>
    </location>
</feature>